<dbReference type="Gene3D" id="3.20.20.70">
    <property type="entry name" value="Aldolase class I"/>
    <property type="match status" value="2"/>
</dbReference>
<comment type="subcellular location">
    <subcellularLocation>
        <location evidence="12">Cytoplasm</location>
    </subcellularLocation>
</comment>
<evidence type="ECO:0000256" key="9">
    <source>
        <dbReference type="ARBA" id="ARBA00023122"/>
    </source>
</evidence>
<dbReference type="Pfam" id="PF00571">
    <property type="entry name" value="CBS"/>
    <property type="match status" value="2"/>
</dbReference>
<keyword evidence="8 12" id="KW-0520">NAD</keyword>
<dbReference type="HAMAP" id="MF_01964">
    <property type="entry name" value="IMPDH"/>
    <property type="match status" value="1"/>
</dbReference>
<comment type="catalytic activity">
    <reaction evidence="10 12 17">
        <text>IMP + NAD(+) + H2O = XMP + NADH + H(+)</text>
        <dbReference type="Rhea" id="RHEA:11708"/>
        <dbReference type="ChEBI" id="CHEBI:15377"/>
        <dbReference type="ChEBI" id="CHEBI:15378"/>
        <dbReference type="ChEBI" id="CHEBI:57464"/>
        <dbReference type="ChEBI" id="CHEBI:57540"/>
        <dbReference type="ChEBI" id="CHEBI:57945"/>
        <dbReference type="ChEBI" id="CHEBI:58053"/>
        <dbReference type="EC" id="1.1.1.205"/>
    </reaction>
</comment>
<dbReference type="InterPro" id="IPR001093">
    <property type="entry name" value="IMP_DH_GMPRt"/>
</dbReference>
<evidence type="ECO:0000256" key="7">
    <source>
        <dbReference type="ARBA" id="ARBA00023002"/>
    </source>
</evidence>
<dbReference type="InterPro" id="IPR046342">
    <property type="entry name" value="CBS_dom_sf"/>
</dbReference>
<comment type="subunit">
    <text evidence="12">Homotetramer.</text>
</comment>
<feature type="binding site" description="in other chain" evidence="12 14">
    <location>
        <position position="312"/>
    </location>
    <ligand>
        <name>K(+)</name>
        <dbReference type="ChEBI" id="CHEBI:29103"/>
        <note>ligand shared between two tetrameric partners</note>
    </ligand>
</feature>
<dbReference type="InterPro" id="IPR000644">
    <property type="entry name" value="CBS_dom"/>
</dbReference>
<dbReference type="NCBIfam" id="TIGR01302">
    <property type="entry name" value="IMP_dehydrog"/>
    <property type="match status" value="1"/>
</dbReference>
<feature type="domain" description="CBS" evidence="19">
    <location>
        <begin position="165"/>
        <end position="221"/>
    </location>
</feature>
<dbReference type="SUPFAM" id="SSF54631">
    <property type="entry name" value="CBS-domain pair"/>
    <property type="match status" value="1"/>
</dbReference>
<evidence type="ECO:0000256" key="10">
    <source>
        <dbReference type="ARBA" id="ARBA00048028"/>
    </source>
</evidence>
<dbReference type="InterPro" id="IPR015875">
    <property type="entry name" value="IMP_DH/GMP_Rdtase_CS"/>
</dbReference>
<dbReference type="PANTHER" id="PTHR11911">
    <property type="entry name" value="INOSINE-5-MONOPHOSPHATE DEHYDROGENASE RELATED"/>
    <property type="match status" value="1"/>
</dbReference>
<dbReference type="PROSITE" id="PS00487">
    <property type="entry name" value="IMP_DH_GMP_RED"/>
    <property type="match status" value="1"/>
</dbReference>
<evidence type="ECO:0000259" key="19">
    <source>
        <dbReference type="PROSITE" id="PS51371"/>
    </source>
</evidence>
<accession>A0A0F7UGT4</accession>
<keyword evidence="5 12" id="KW-0658">Purine biosynthesis</keyword>
<dbReference type="PIRSF" id="PIRSF000130">
    <property type="entry name" value="IMPDH"/>
    <property type="match status" value="1"/>
</dbReference>
<evidence type="ECO:0000256" key="17">
    <source>
        <dbReference type="RuleBase" id="RU003928"/>
    </source>
</evidence>
<dbReference type="GO" id="GO:0005737">
    <property type="term" value="C:cytoplasm"/>
    <property type="evidence" value="ECO:0007669"/>
    <property type="project" value="UniProtKB-SubCell"/>
</dbReference>
<dbReference type="PROSITE" id="PS51371">
    <property type="entry name" value="CBS"/>
    <property type="match status" value="2"/>
</dbReference>
<comment type="caution">
    <text evidence="12">Lacks conserved residue(s) required for the propagation of feature annotation.</text>
</comment>
<evidence type="ECO:0000256" key="16">
    <source>
        <dbReference type="RuleBase" id="RU003927"/>
    </source>
</evidence>
<protein>
    <recommendedName>
        <fullName evidence="12 17">Inosine-5'-monophosphate dehydrogenase</fullName>
        <shortName evidence="12">IMP dehydrogenase</shortName>
        <shortName evidence="12">IMPD</shortName>
        <shortName evidence="12">IMPDH</shortName>
        <ecNumber evidence="12 17">1.1.1.205</ecNumber>
    </recommendedName>
</protein>
<feature type="binding site" evidence="12 13">
    <location>
        <begin position="258"/>
        <end position="260"/>
    </location>
    <ligand>
        <name>NAD(+)</name>
        <dbReference type="ChEBI" id="CHEBI:57540"/>
    </ligand>
</feature>
<comment type="cofactor">
    <cofactor evidence="1 12">
        <name>K(+)</name>
        <dbReference type="ChEBI" id="CHEBI:29103"/>
    </cofactor>
</comment>
<comment type="function">
    <text evidence="11 12">Catalyzes the conversion of inosine 5'-phosphate (IMP) to xanthosine 5'-phosphate (XMP), the first committed and rate-limiting step in the de novo synthesis of guanine nucleotides, and therefore plays an important role in the regulation of cell growth.</text>
</comment>
<feature type="domain" description="CBS" evidence="19">
    <location>
        <begin position="102"/>
        <end position="161"/>
    </location>
</feature>
<feature type="binding site" evidence="12 13">
    <location>
        <begin position="308"/>
        <end position="310"/>
    </location>
    <ligand>
        <name>NAD(+)</name>
        <dbReference type="ChEBI" id="CHEBI:57540"/>
    </ligand>
</feature>
<evidence type="ECO:0000256" key="18">
    <source>
        <dbReference type="SAM" id="MobiDB-lite"/>
    </source>
</evidence>
<gene>
    <name evidence="20" type="ORF">BN1204_032920</name>
</gene>
<evidence type="ECO:0000256" key="4">
    <source>
        <dbReference type="ARBA" id="ARBA00022749"/>
    </source>
</evidence>
<evidence type="ECO:0000256" key="13">
    <source>
        <dbReference type="PIRSR" id="PIRSR000130-3"/>
    </source>
</evidence>
<dbReference type="PANTHER" id="PTHR11911:SF111">
    <property type="entry name" value="INOSINE-5'-MONOPHOSPHATE DEHYDROGENASE"/>
    <property type="match status" value="1"/>
</dbReference>
<evidence type="ECO:0000256" key="6">
    <source>
        <dbReference type="ARBA" id="ARBA00022958"/>
    </source>
</evidence>
<feature type="active site" description="Proton acceptor" evidence="12">
    <location>
        <position position="491"/>
    </location>
</feature>
<organism evidence="20">
    <name type="scientific">Neospora caninum (strain Liverpool)</name>
    <dbReference type="NCBI Taxonomy" id="572307"/>
    <lineage>
        <taxon>Eukaryota</taxon>
        <taxon>Sar</taxon>
        <taxon>Alveolata</taxon>
        <taxon>Apicomplexa</taxon>
        <taxon>Conoidasida</taxon>
        <taxon>Coccidia</taxon>
        <taxon>Eucoccidiorida</taxon>
        <taxon>Eimeriorina</taxon>
        <taxon>Sarcocystidae</taxon>
        <taxon>Neospora</taxon>
    </lineage>
</organism>
<dbReference type="InterPro" id="IPR013785">
    <property type="entry name" value="Aldolase_TIM"/>
</dbReference>
<evidence type="ECO:0000256" key="8">
    <source>
        <dbReference type="ARBA" id="ARBA00023027"/>
    </source>
</evidence>
<dbReference type="GO" id="GO:0006177">
    <property type="term" value="P:GMP biosynthetic process"/>
    <property type="evidence" value="ECO:0007669"/>
    <property type="project" value="UniProtKB-UniRule"/>
</dbReference>
<dbReference type="SMART" id="SM00116">
    <property type="entry name" value="CBS"/>
    <property type="match status" value="2"/>
</dbReference>
<keyword evidence="12" id="KW-0963">Cytoplasm</keyword>
<feature type="binding site" evidence="12">
    <location>
        <begin position="349"/>
        <end position="351"/>
    </location>
    <ligand>
        <name>IMP</name>
        <dbReference type="ChEBI" id="CHEBI:58053"/>
    </ligand>
</feature>
<dbReference type="SMART" id="SM01240">
    <property type="entry name" value="IMPDH"/>
    <property type="match status" value="1"/>
</dbReference>
<evidence type="ECO:0000256" key="1">
    <source>
        <dbReference type="ARBA" id="ARBA00001958"/>
    </source>
</evidence>
<name>A0A0F7UGT4_NEOCL</name>
<feature type="binding site" description="in other chain" evidence="12 14">
    <location>
        <position position="315"/>
    </location>
    <ligand>
        <name>K(+)</name>
        <dbReference type="ChEBI" id="CHEBI:29103"/>
        <note>ligand shared between two tetrameric partners</note>
    </ligand>
</feature>
<comment type="activity regulation">
    <text evidence="12">Mycophenolic acid (MPA) is a non-competitive inhibitor that prevents formation of the closed enzyme conformation by binding to the same site as the amobile flap. In contrast, mizoribine monophosphate (MZP) is a competitive inhibitor that induces the closed conformation. MPA is a potent inhibitor of mammalian IMPDHs but a poor inhibitor of the bacterial enzymes. MZP is a more potent inhibitor of bacterial IMPDH.</text>
</comment>
<sequence length="577" mass="61288">MADGWDAEKIFNSTVFGFTYDDLILMPGHIGFGVNDVDLTTRVTRNLQIRTPIVSSPMDTVTEHRMAIGCALMGGMGVIHNNMETLRQVSEVQKVKRYENGFILDPFVLRPTDTVADVYRIKERYGYSSVPITDTGTLGGKLQGIVTSRDIDFLTDRHTPLSEVMTSDLIVGHEPIQLAEANEILRESKKGKLPIVNDRHELVALISRNDLKKNREFPLASKDANKQLLVGAAVSTKPQDFERAVALQKAGADVLVVDSSQGDSIYQIDLVKRLKAAFPDLQIIGGNVVTARQAKSLIDAGVDGLRIGMGSGSICTTQVVCAVGRAQATAVYHVCKYAREHANVPCIADGGIQNSGHVMKALALGANAVMMGSMLAGTEEAPGEYYFHNGVRVKTYRGMGSLDAMRASARQACATASTSRAPRSPRSPQSSPSTAVSVEGASRVSALSGNDASPLSGGSEGDASGPAGGKPGLAHGDSGATSGNGAGAAARYFAENQTIRVAQGVSGCVVDKGSVMKLIPYVMQGVKHGMQDVGARSLSDMHAQLVSGDLRFDVRSGAAQREGDVHDLHSFERKLYA</sequence>
<dbReference type="EC" id="1.1.1.205" evidence="12 17"/>
<feature type="active site" description="Thioimidate intermediate" evidence="12">
    <location>
        <position position="315"/>
    </location>
</feature>
<dbReference type="UniPathway" id="UPA00601">
    <property type="reaction ID" value="UER00295"/>
</dbReference>
<dbReference type="EMBL" id="LN714483">
    <property type="protein sequence ID" value="CEL67492.1"/>
    <property type="molecule type" value="Genomic_DNA"/>
</dbReference>
<dbReference type="GO" id="GO:0003938">
    <property type="term" value="F:IMP dehydrogenase activity"/>
    <property type="evidence" value="ECO:0007669"/>
    <property type="project" value="UniProtKB-UniRule"/>
</dbReference>
<reference evidence="20" key="1">
    <citation type="journal article" date="2015" name="PLoS ONE">
        <title>Comprehensive Evaluation of Toxoplasma gondii VEG and Neospora caninum LIV Genomes with Tachyzoite Stage Transcriptome and Proteome Defines Novel Transcript Features.</title>
        <authorList>
            <person name="Ramaprasad A."/>
            <person name="Mourier T."/>
            <person name="Naeem R."/>
            <person name="Malas T.B."/>
            <person name="Moussa E."/>
            <person name="Panigrahi A."/>
            <person name="Vermont S.J."/>
            <person name="Otto T.D."/>
            <person name="Wastling J."/>
            <person name="Pain A."/>
        </authorList>
    </citation>
    <scope>NUCLEOTIDE SEQUENCE</scope>
    <source>
        <strain evidence="20">Liverpool</strain>
    </source>
</reference>
<evidence type="ECO:0000256" key="3">
    <source>
        <dbReference type="ARBA" id="ARBA00022723"/>
    </source>
</evidence>
<dbReference type="CDD" id="cd00381">
    <property type="entry name" value="IMPDH"/>
    <property type="match status" value="1"/>
</dbReference>
<feature type="compositionally biased region" description="Low complexity" evidence="18">
    <location>
        <begin position="414"/>
        <end position="435"/>
    </location>
</feature>
<comment type="similarity">
    <text evidence="2 12 16">Belongs to the IMPDH/GMPR family.</text>
</comment>
<evidence type="ECO:0000256" key="14">
    <source>
        <dbReference type="PIRSR" id="PIRSR000130-4"/>
    </source>
</evidence>
<dbReference type="Pfam" id="PF00478">
    <property type="entry name" value="IMPDH"/>
    <property type="match status" value="2"/>
</dbReference>
<keyword evidence="9 15" id="KW-0129">CBS domain</keyword>
<dbReference type="FunFam" id="3.20.20.70:FF:000086">
    <property type="entry name" value="IMP dehydrogenase, putative"/>
    <property type="match status" value="1"/>
</dbReference>
<evidence type="ECO:0000313" key="20">
    <source>
        <dbReference type="EMBL" id="CEL67492.1"/>
    </source>
</evidence>
<evidence type="ECO:0000256" key="15">
    <source>
        <dbReference type="PROSITE-ProRule" id="PRU00703"/>
    </source>
</evidence>
<feature type="binding site" evidence="12">
    <location>
        <begin position="372"/>
        <end position="373"/>
    </location>
    <ligand>
        <name>IMP</name>
        <dbReference type="ChEBI" id="CHEBI:58053"/>
    </ligand>
</feature>
<evidence type="ECO:0000256" key="11">
    <source>
        <dbReference type="ARBA" id="ARBA00056556"/>
    </source>
</evidence>
<evidence type="ECO:0000256" key="2">
    <source>
        <dbReference type="ARBA" id="ARBA00005502"/>
    </source>
</evidence>
<dbReference type="GO" id="GO:0000166">
    <property type="term" value="F:nucleotide binding"/>
    <property type="evidence" value="ECO:0007669"/>
    <property type="project" value="UniProtKB-UniRule"/>
</dbReference>
<dbReference type="CDD" id="cd04601">
    <property type="entry name" value="CBS_pair_IMPDH"/>
    <property type="match status" value="1"/>
</dbReference>
<proteinExistence type="inferred from homology"/>
<feature type="binding site" evidence="12">
    <location>
        <begin position="396"/>
        <end position="400"/>
    </location>
    <ligand>
        <name>IMP</name>
        <dbReference type="ChEBI" id="CHEBI:58053"/>
    </ligand>
</feature>
<feature type="binding site" description="in other chain" evidence="12 14">
    <location>
        <position position="310"/>
    </location>
    <ligand>
        <name>K(+)</name>
        <dbReference type="ChEBI" id="CHEBI:29103"/>
        <note>ligand shared between two tetrameric partners</note>
    </ligand>
</feature>
<feature type="binding site" evidence="12">
    <location>
        <position position="503"/>
    </location>
    <ligand>
        <name>IMP</name>
        <dbReference type="ChEBI" id="CHEBI:58053"/>
    </ligand>
</feature>
<feature type="binding site" evidence="12">
    <location>
        <position position="313"/>
    </location>
    <ligand>
        <name>IMP</name>
        <dbReference type="ChEBI" id="CHEBI:58053"/>
    </ligand>
</feature>
<keyword evidence="4 12" id="KW-0332">GMP biosynthesis</keyword>
<dbReference type="GO" id="GO:0006183">
    <property type="term" value="P:GTP biosynthetic process"/>
    <property type="evidence" value="ECO:0007669"/>
    <property type="project" value="TreeGrafter"/>
</dbReference>
<keyword evidence="6 12" id="KW-0630">Potassium</keyword>
<dbReference type="SUPFAM" id="SSF51412">
    <property type="entry name" value="Inosine monophosphate dehydrogenase (IMPDH)"/>
    <property type="match status" value="1"/>
</dbReference>
<keyword evidence="7 12" id="KW-0560">Oxidoreductase</keyword>
<dbReference type="InterPro" id="IPR005990">
    <property type="entry name" value="IMP_DH"/>
</dbReference>
<comment type="pathway">
    <text evidence="12 17">Purine metabolism; XMP biosynthesis via de novo pathway; XMP from IMP: step 1/1.</text>
</comment>
<feature type="region of interest" description="Disordered" evidence="18">
    <location>
        <begin position="413"/>
        <end position="481"/>
    </location>
</feature>
<dbReference type="AlphaFoldDB" id="A0A0F7UGT4"/>
<evidence type="ECO:0000256" key="5">
    <source>
        <dbReference type="ARBA" id="ARBA00022755"/>
    </source>
</evidence>
<keyword evidence="3 12" id="KW-0479">Metal-binding</keyword>
<dbReference type="GO" id="GO:0046872">
    <property type="term" value="F:metal ion binding"/>
    <property type="evidence" value="ECO:0007669"/>
    <property type="project" value="UniProtKB-UniRule"/>
</dbReference>
<evidence type="ECO:0000256" key="12">
    <source>
        <dbReference type="HAMAP-Rule" id="MF_03156"/>
    </source>
</evidence>